<comment type="subcellular location">
    <subcellularLocation>
        <location evidence="1">Nucleus</location>
    </subcellularLocation>
</comment>
<dbReference type="InterPro" id="IPR007858">
    <property type="entry name" value="Dpy-30_motif"/>
</dbReference>
<evidence type="ECO:0000256" key="1">
    <source>
        <dbReference type="ARBA" id="ARBA00004123"/>
    </source>
</evidence>
<dbReference type="AlphaFoldDB" id="A0AA85JTP5"/>
<dbReference type="CDD" id="cd22965">
    <property type="entry name" value="DD_DPY30_SDC1"/>
    <property type="match status" value="1"/>
</dbReference>
<name>A0AA85JTP5_TRIRE</name>
<reference evidence="4" key="1">
    <citation type="submission" date="2022-06" db="EMBL/GenBank/DDBJ databases">
        <authorList>
            <person name="Berger JAMES D."/>
            <person name="Berger JAMES D."/>
        </authorList>
    </citation>
    <scope>NUCLEOTIDE SEQUENCE [LARGE SCALE GENOMIC DNA]</scope>
</reference>
<evidence type="ECO:0000256" key="3">
    <source>
        <dbReference type="ARBA" id="ARBA00023242"/>
    </source>
</evidence>
<accession>A0AA85JTP5</accession>
<reference evidence="5" key="2">
    <citation type="submission" date="2023-11" db="UniProtKB">
        <authorList>
            <consortium name="WormBaseParasite"/>
        </authorList>
    </citation>
    <scope>IDENTIFICATION</scope>
</reference>
<evidence type="ECO:0000256" key="2">
    <source>
        <dbReference type="ARBA" id="ARBA00010849"/>
    </source>
</evidence>
<protein>
    <recommendedName>
        <fullName evidence="6">Dpy-30 domain-containing protein</fullName>
    </recommendedName>
</protein>
<comment type="similarity">
    <text evidence="2">Belongs to the dpy-30 family.</text>
</comment>
<evidence type="ECO:0000313" key="5">
    <source>
        <dbReference type="WBParaSite" id="TREG1_52130.1"/>
    </source>
</evidence>
<dbReference type="Proteomes" id="UP000050795">
    <property type="component" value="Unassembled WGS sequence"/>
</dbReference>
<dbReference type="Gene3D" id="1.20.890.10">
    <property type="entry name" value="cAMP-dependent protein kinase regulatory subunit, dimerization-anchoring domain"/>
    <property type="match status" value="1"/>
</dbReference>
<dbReference type="WBParaSite" id="TREG1_52130.1">
    <property type="protein sequence ID" value="TREG1_52130.1"/>
    <property type="gene ID" value="TREG1_52130"/>
</dbReference>
<dbReference type="InterPro" id="IPR049629">
    <property type="entry name" value="DPY30_SDC1_DD"/>
</dbReference>
<dbReference type="GO" id="GO:0005634">
    <property type="term" value="C:nucleus"/>
    <property type="evidence" value="ECO:0007669"/>
    <property type="project" value="UniProtKB-SubCell"/>
</dbReference>
<evidence type="ECO:0000313" key="4">
    <source>
        <dbReference type="Proteomes" id="UP000050795"/>
    </source>
</evidence>
<dbReference type="Pfam" id="PF05186">
    <property type="entry name" value="Dpy-30"/>
    <property type="match status" value="1"/>
</dbReference>
<evidence type="ECO:0008006" key="6">
    <source>
        <dbReference type="Google" id="ProtNLM"/>
    </source>
</evidence>
<keyword evidence="3" id="KW-0539">Nucleus</keyword>
<sequence>MSLNVSSVYLYLGHCVTLGPFETMESQEENGAGDRTTDTRAYLDRTVVPVLLKGLNMIAKERPPNPIEALATYLMQHKEETENK</sequence>
<proteinExistence type="inferred from homology"/>
<keyword evidence="4" id="KW-1185">Reference proteome</keyword>
<organism evidence="4 5">
    <name type="scientific">Trichobilharzia regenti</name>
    <name type="common">Nasal bird schistosome</name>
    <dbReference type="NCBI Taxonomy" id="157069"/>
    <lineage>
        <taxon>Eukaryota</taxon>
        <taxon>Metazoa</taxon>
        <taxon>Spiralia</taxon>
        <taxon>Lophotrochozoa</taxon>
        <taxon>Platyhelminthes</taxon>
        <taxon>Trematoda</taxon>
        <taxon>Digenea</taxon>
        <taxon>Strigeidida</taxon>
        <taxon>Schistosomatoidea</taxon>
        <taxon>Schistosomatidae</taxon>
        <taxon>Trichobilharzia</taxon>
    </lineage>
</organism>